<dbReference type="RefSeq" id="WP_109765059.1">
    <property type="nucleotide sequence ID" value="NZ_QGGU01000016.1"/>
</dbReference>
<keyword evidence="3" id="KW-1185">Reference proteome</keyword>
<feature type="region of interest" description="Disordered" evidence="1">
    <location>
        <begin position="48"/>
        <end position="69"/>
    </location>
</feature>
<dbReference type="OrthoDB" id="6193040at2"/>
<name>A0A316FA95_9GAMM</name>
<sequence>MPELTLDDVVLLIHSEVASAVTSAQQYGAMDAVVLDAIRVRMGQSVLDDGSNENNTLSEHTALSNNNHTSENSISLNTLRYPTAESGWQIDVYYKAGDSQAGSIKNTHDEPLWLASEAMRFFSQQSVERLSGIGKRWAKLLKQNDVISIEQLLEHSLLNNEALLEALSVRQLRNFQALARLALSVPAITVPESINQYCLMDVLDDYSALKNQLLNQSMTDDQQVQLYNWLQQLEFCFDDTLLKETCFVDLRQS</sequence>
<dbReference type="EMBL" id="QGGU01000016">
    <property type="protein sequence ID" value="PWK43624.1"/>
    <property type="molecule type" value="Genomic_DNA"/>
</dbReference>
<proteinExistence type="predicted"/>
<evidence type="ECO:0000256" key="1">
    <source>
        <dbReference type="SAM" id="MobiDB-lite"/>
    </source>
</evidence>
<feature type="compositionally biased region" description="Polar residues" evidence="1">
    <location>
        <begin position="52"/>
        <end position="69"/>
    </location>
</feature>
<evidence type="ECO:0000313" key="3">
    <source>
        <dbReference type="Proteomes" id="UP000245790"/>
    </source>
</evidence>
<reference evidence="2 3" key="1">
    <citation type="submission" date="2018-05" db="EMBL/GenBank/DDBJ databases">
        <title>Genomic Encyclopedia of Type Strains, Phase IV (KMG-IV): sequencing the most valuable type-strain genomes for metagenomic binning, comparative biology and taxonomic classification.</title>
        <authorList>
            <person name="Goeker M."/>
        </authorList>
    </citation>
    <scope>NUCLEOTIDE SEQUENCE [LARGE SCALE GENOMIC DNA]</scope>
    <source>
        <strain evidence="2 3">DSM 25350</strain>
    </source>
</reference>
<accession>A0A316FA95</accession>
<dbReference type="Proteomes" id="UP000245790">
    <property type="component" value="Unassembled WGS sequence"/>
</dbReference>
<gene>
    <name evidence="2" type="ORF">C8D97_11638</name>
</gene>
<protein>
    <submittedName>
        <fullName evidence="2">Uncharacterized protein</fullName>
    </submittedName>
</protein>
<organism evidence="2 3">
    <name type="scientific">Pleionea mediterranea</name>
    <dbReference type="NCBI Taxonomy" id="523701"/>
    <lineage>
        <taxon>Bacteria</taxon>
        <taxon>Pseudomonadati</taxon>
        <taxon>Pseudomonadota</taxon>
        <taxon>Gammaproteobacteria</taxon>
        <taxon>Oceanospirillales</taxon>
        <taxon>Pleioneaceae</taxon>
        <taxon>Pleionea</taxon>
    </lineage>
</organism>
<evidence type="ECO:0000313" key="2">
    <source>
        <dbReference type="EMBL" id="PWK43624.1"/>
    </source>
</evidence>
<comment type="caution">
    <text evidence="2">The sequence shown here is derived from an EMBL/GenBank/DDBJ whole genome shotgun (WGS) entry which is preliminary data.</text>
</comment>
<dbReference type="AlphaFoldDB" id="A0A316FA95"/>